<reference evidence="1 2" key="1">
    <citation type="journal article" date="2012" name="J. Bacteriol.">
        <title>Genome Sequence of Fibrella aestuarina BUZ 2T, a Filamentous Marine Bacterium.</title>
        <authorList>
            <person name="Filippini M."/>
            <person name="Qi W."/>
            <person name="Blom J."/>
            <person name="Goesmann A."/>
            <person name="Smits T.H."/>
            <person name="Bagheri H.C."/>
        </authorList>
    </citation>
    <scope>NUCLEOTIDE SEQUENCE [LARGE SCALE GENOMIC DNA]</scope>
    <source>
        <strain evidence="2">BUZ 2T</strain>
    </source>
</reference>
<keyword evidence="2" id="KW-1185">Reference proteome</keyword>
<name>I0KGF8_9BACT</name>
<organism evidence="1 2">
    <name type="scientific">Fibrella aestuarina BUZ 2</name>
    <dbReference type="NCBI Taxonomy" id="1166018"/>
    <lineage>
        <taxon>Bacteria</taxon>
        <taxon>Pseudomonadati</taxon>
        <taxon>Bacteroidota</taxon>
        <taxon>Cytophagia</taxon>
        <taxon>Cytophagales</taxon>
        <taxon>Spirosomataceae</taxon>
        <taxon>Fibrella</taxon>
    </lineage>
</organism>
<dbReference type="STRING" id="1166018.FAES_5212"/>
<accession>I0KGF8</accession>
<dbReference type="KEGG" id="fae:FAES_5212"/>
<evidence type="ECO:0000313" key="2">
    <source>
        <dbReference type="Proteomes" id="UP000011058"/>
    </source>
</evidence>
<evidence type="ECO:0000313" key="1">
    <source>
        <dbReference type="EMBL" id="CCH03211.1"/>
    </source>
</evidence>
<dbReference type="AlphaFoldDB" id="I0KGF8"/>
<dbReference type="HOGENOM" id="CLU_1358740_0_0_10"/>
<sequence>MNTRHLTSMLHPCFVFALALLWAVGGINPPANGQATRRVVTRSVKPSFTMTHPVSKIKLTFHEPALLEATGEVAAWKKLTIHLPDDTFTIEARPEDGYMIDTKAGNQQSWSPDGKYLALYQPHGILDKKSFTSTSLIFIDLEYGEEIAFQTRARQSIGKDDFQGWVTGKPHVVKVGGRAIKATTVADNPNEAYPADELTKH</sequence>
<protein>
    <submittedName>
        <fullName evidence="1">Uncharacterized protein</fullName>
    </submittedName>
</protein>
<dbReference type="EMBL" id="HE796683">
    <property type="protein sequence ID" value="CCH03211.1"/>
    <property type="molecule type" value="Genomic_DNA"/>
</dbReference>
<gene>
    <name evidence="1" type="ORF">FAES_5212</name>
</gene>
<dbReference type="Proteomes" id="UP000011058">
    <property type="component" value="Chromosome"/>
</dbReference>
<proteinExistence type="predicted"/>